<keyword evidence="3" id="KW-0238">DNA-binding</keyword>
<organism evidence="7 8">
    <name type="scientific">Prunus persica</name>
    <name type="common">Peach</name>
    <name type="synonym">Amygdalus persica</name>
    <dbReference type="NCBI Taxonomy" id="3760"/>
    <lineage>
        <taxon>Eukaryota</taxon>
        <taxon>Viridiplantae</taxon>
        <taxon>Streptophyta</taxon>
        <taxon>Embryophyta</taxon>
        <taxon>Tracheophyta</taxon>
        <taxon>Spermatophyta</taxon>
        <taxon>Magnoliopsida</taxon>
        <taxon>eudicotyledons</taxon>
        <taxon>Gunneridae</taxon>
        <taxon>Pentapetalae</taxon>
        <taxon>rosids</taxon>
        <taxon>fabids</taxon>
        <taxon>Rosales</taxon>
        <taxon>Rosaceae</taxon>
        <taxon>Amygdaloideae</taxon>
        <taxon>Amygdaleae</taxon>
        <taxon>Prunus</taxon>
    </lineage>
</organism>
<dbReference type="InterPro" id="IPR003441">
    <property type="entry name" value="NAC-dom"/>
</dbReference>
<dbReference type="GO" id="GO:0005634">
    <property type="term" value="C:nucleus"/>
    <property type="evidence" value="ECO:0007669"/>
    <property type="project" value="UniProtKB-SubCell"/>
</dbReference>
<feature type="domain" description="NAC" evidence="6">
    <location>
        <begin position="1"/>
        <end position="118"/>
    </location>
</feature>
<evidence type="ECO:0000256" key="2">
    <source>
        <dbReference type="ARBA" id="ARBA00023015"/>
    </source>
</evidence>
<protein>
    <recommendedName>
        <fullName evidence="6">NAC domain-containing protein</fullName>
    </recommendedName>
</protein>
<dbReference type="GO" id="GO:0006355">
    <property type="term" value="P:regulation of DNA-templated transcription"/>
    <property type="evidence" value="ECO:0007669"/>
    <property type="project" value="InterPro"/>
</dbReference>
<name>A0A251RJG8_PRUPE</name>
<evidence type="ECO:0000256" key="5">
    <source>
        <dbReference type="ARBA" id="ARBA00023242"/>
    </source>
</evidence>
<dbReference type="SUPFAM" id="SSF101941">
    <property type="entry name" value="NAC domain"/>
    <property type="match status" value="1"/>
</dbReference>
<dbReference type="GO" id="GO:0003677">
    <property type="term" value="F:DNA binding"/>
    <property type="evidence" value="ECO:0007669"/>
    <property type="project" value="UniProtKB-KW"/>
</dbReference>
<keyword evidence="2" id="KW-0805">Transcription regulation</keyword>
<dbReference type="Proteomes" id="UP000006882">
    <property type="component" value="Chromosome G1"/>
</dbReference>
<evidence type="ECO:0000256" key="4">
    <source>
        <dbReference type="ARBA" id="ARBA00023163"/>
    </source>
</evidence>
<accession>A0A251RJG8</accession>
<dbReference type="Pfam" id="PF02365">
    <property type="entry name" value="NAM"/>
    <property type="match status" value="1"/>
</dbReference>
<dbReference type="InterPro" id="IPR036093">
    <property type="entry name" value="NAC_dom_sf"/>
</dbReference>
<proteinExistence type="predicted"/>
<evidence type="ECO:0000256" key="3">
    <source>
        <dbReference type="ARBA" id="ARBA00023125"/>
    </source>
</evidence>
<gene>
    <name evidence="7" type="ORF">PRUPE_1G575600</name>
</gene>
<dbReference type="PANTHER" id="PTHR31989">
    <property type="entry name" value="NAC DOMAIN-CONTAINING PROTEIN 82-RELATED"/>
    <property type="match status" value="1"/>
</dbReference>
<evidence type="ECO:0000256" key="1">
    <source>
        <dbReference type="ARBA" id="ARBA00004123"/>
    </source>
</evidence>
<reference evidence="7 8" key="1">
    <citation type="journal article" date="2013" name="Nat. Genet.">
        <title>The high-quality draft genome of peach (Prunus persica) identifies unique patterns of genetic diversity, domestication and genome evolution.</title>
        <authorList>
            <consortium name="International Peach Genome Initiative"/>
            <person name="Verde I."/>
            <person name="Abbott A.G."/>
            <person name="Scalabrin S."/>
            <person name="Jung S."/>
            <person name="Shu S."/>
            <person name="Marroni F."/>
            <person name="Zhebentyayeva T."/>
            <person name="Dettori M.T."/>
            <person name="Grimwood J."/>
            <person name="Cattonaro F."/>
            <person name="Zuccolo A."/>
            <person name="Rossini L."/>
            <person name="Jenkins J."/>
            <person name="Vendramin E."/>
            <person name="Meisel L.A."/>
            <person name="Decroocq V."/>
            <person name="Sosinski B."/>
            <person name="Prochnik S."/>
            <person name="Mitros T."/>
            <person name="Policriti A."/>
            <person name="Cipriani G."/>
            <person name="Dondini L."/>
            <person name="Ficklin S."/>
            <person name="Goodstein D.M."/>
            <person name="Xuan P."/>
            <person name="Del Fabbro C."/>
            <person name="Aramini V."/>
            <person name="Copetti D."/>
            <person name="Gonzalez S."/>
            <person name="Horner D.S."/>
            <person name="Falchi R."/>
            <person name="Lucas S."/>
            <person name="Mica E."/>
            <person name="Maldonado J."/>
            <person name="Lazzari B."/>
            <person name="Bielenberg D."/>
            <person name="Pirona R."/>
            <person name="Miculan M."/>
            <person name="Barakat A."/>
            <person name="Testolin R."/>
            <person name="Stella A."/>
            <person name="Tartarini S."/>
            <person name="Tonutti P."/>
            <person name="Arus P."/>
            <person name="Orellana A."/>
            <person name="Wells C."/>
            <person name="Main D."/>
            <person name="Vizzotto G."/>
            <person name="Silva H."/>
            <person name="Salamini F."/>
            <person name="Schmutz J."/>
            <person name="Morgante M."/>
            <person name="Rokhsar D.S."/>
        </authorList>
    </citation>
    <scope>NUCLEOTIDE SEQUENCE [LARGE SCALE GENOMIC DNA]</scope>
    <source>
        <strain evidence="8">cv. Nemared</strain>
    </source>
</reference>
<keyword evidence="4" id="KW-0804">Transcription</keyword>
<keyword evidence="8" id="KW-1185">Reference proteome</keyword>
<dbReference type="STRING" id="3760.A0A251RJG8"/>
<dbReference type="AlphaFoldDB" id="A0A251RJG8"/>
<evidence type="ECO:0000313" key="8">
    <source>
        <dbReference type="Proteomes" id="UP000006882"/>
    </source>
</evidence>
<sequence length="118" mass="13597">MAPCEYVDVPIGFKFRPSDARLLGYYLLNKKEPWDIWNDLGGKNLGKGEDLYFFTKLKLVTGKGSRVARTIGNGTWKGEDRGTTVRDPARKNRPLGLCKRFRYENDNSDQHGCWIMHE</sequence>
<comment type="subcellular location">
    <subcellularLocation>
        <location evidence="1">Nucleus</location>
    </subcellularLocation>
</comment>
<evidence type="ECO:0000259" key="6">
    <source>
        <dbReference type="PROSITE" id="PS51005"/>
    </source>
</evidence>
<keyword evidence="5" id="KW-0539">Nucleus</keyword>
<dbReference type="PROSITE" id="PS51005">
    <property type="entry name" value="NAC"/>
    <property type="match status" value="1"/>
</dbReference>
<dbReference type="Gramene" id="ONI36214">
    <property type="protein sequence ID" value="ONI36214"/>
    <property type="gene ID" value="PRUPE_1G575600"/>
</dbReference>
<dbReference type="Gene3D" id="2.170.150.80">
    <property type="entry name" value="NAC domain"/>
    <property type="match status" value="1"/>
</dbReference>
<evidence type="ECO:0000313" key="7">
    <source>
        <dbReference type="EMBL" id="ONI36214.1"/>
    </source>
</evidence>
<dbReference type="EMBL" id="CM007651">
    <property type="protein sequence ID" value="ONI36214.1"/>
    <property type="molecule type" value="Genomic_DNA"/>
</dbReference>